<dbReference type="GO" id="GO:0008168">
    <property type="term" value="F:methyltransferase activity"/>
    <property type="evidence" value="ECO:0007669"/>
    <property type="project" value="UniProtKB-KW"/>
</dbReference>
<dbReference type="AlphaFoldDB" id="A0A0D9AFV2"/>
<feature type="domain" description="Methyltransferase" evidence="4">
    <location>
        <begin position="52"/>
        <end position="141"/>
    </location>
</feature>
<reference evidence="5 6" key="1">
    <citation type="submission" date="2015-02" db="EMBL/GenBank/DDBJ databases">
        <title>Draft genome sequence of Pseudomonas stutzeri NT0128 isolated from wheat (Triticum turgidum) rhizosphere.</title>
        <authorList>
            <person name="Tovi N."/>
            <person name="Frenk S."/>
            <person name="Hadar Y."/>
            <person name="Minz D."/>
        </authorList>
    </citation>
    <scope>NUCLEOTIDE SEQUENCE [LARGE SCALE GENOMIC DNA]</scope>
    <source>
        <strain evidence="5 6">NT0128</strain>
    </source>
</reference>
<dbReference type="Gene3D" id="3.40.50.150">
    <property type="entry name" value="Vaccinia Virus protein VP39"/>
    <property type="match status" value="1"/>
</dbReference>
<keyword evidence="3" id="KW-0949">S-adenosyl-L-methionine</keyword>
<keyword evidence="2 5" id="KW-0808">Transferase</keyword>
<sequence length="229" mass="25046">MDMCRDQQIIDSWRKNAHQWVVAVRGGQVASRKLATDEAIVNAVMSRAPRSVLDVGCGEGWLVRELAAKGVHVLGVDAIPDLLQHAQAAGAGRFRAATYEAIAAGILEEAFDLVVCNFSLLGKESVEVLCKAMPSLLRRQGAFVVQTLHPIAACGHLPYLEGWREGSWDGFDSAFTDPPPWYFRTLASWATLLSESGLRLVELREPVHPTSREPLSIIFIAELATNDSP</sequence>
<dbReference type="RefSeq" id="WP_045164391.1">
    <property type="nucleotide sequence ID" value="NZ_JYHV01000037.1"/>
</dbReference>
<dbReference type="InterPro" id="IPR041698">
    <property type="entry name" value="Methyltransf_25"/>
</dbReference>
<organism evidence="5 6">
    <name type="scientific">Stutzerimonas stutzeri</name>
    <name type="common">Pseudomonas stutzeri</name>
    <dbReference type="NCBI Taxonomy" id="316"/>
    <lineage>
        <taxon>Bacteria</taxon>
        <taxon>Pseudomonadati</taxon>
        <taxon>Pseudomonadota</taxon>
        <taxon>Gammaproteobacteria</taxon>
        <taxon>Pseudomonadales</taxon>
        <taxon>Pseudomonadaceae</taxon>
        <taxon>Stutzerimonas</taxon>
    </lineage>
</organism>
<dbReference type="SUPFAM" id="SSF53335">
    <property type="entry name" value="S-adenosyl-L-methionine-dependent methyltransferases"/>
    <property type="match status" value="1"/>
</dbReference>
<gene>
    <name evidence="5" type="ORF">UF78_21555</name>
</gene>
<dbReference type="Pfam" id="PF13649">
    <property type="entry name" value="Methyltransf_25"/>
    <property type="match status" value="1"/>
</dbReference>
<accession>A0A0D9AFV2</accession>
<comment type="caution">
    <text evidence="5">The sequence shown here is derived from an EMBL/GenBank/DDBJ whole genome shotgun (WGS) entry which is preliminary data.</text>
</comment>
<dbReference type="CDD" id="cd02440">
    <property type="entry name" value="AdoMet_MTases"/>
    <property type="match status" value="1"/>
</dbReference>
<dbReference type="OrthoDB" id="9791837at2"/>
<dbReference type="PANTHER" id="PTHR43464:SF19">
    <property type="entry name" value="UBIQUINONE BIOSYNTHESIS O-METHYLTRANSFERASE, MITOCHONDRIAL"/>
    <property type="match status" value="1"/>
</dbReference>
<name>A0A0D9AFV2_STUST</name>
<keyword evidence="1 5" id="KW-0489">Methyltransferase</keyword>
<evidence type="ECO:0000256" key="3">
    <source>
        <dbReference type="ARBA" id="ARBA00022691"/>
    </source>
</evidence>
<proteinExistence type="predicted"/>
<dbReference type="InterPro" id="IPR029063">
    <property type="entry name" value="SAM-dependent_MTases_sf"/>
</dbReference>
<evidence type="ECO:0000256" key="1">
    <source>
        <dbReference type="ARBA" id="ARBA00022603"/>
    </source>
</evidence>
<evidence type="ECO:0000259" key="4">
    <source>
        <dbReference type="Pfam" id="PF13649"/>
    </source>
</evidence>
<dbReference type="Proteomes" id="UP000032487">
    <property type="component" value="Unassembled WGS sequence"/>
</dbReference>
<dbReference type="PATRIC" id="fig|316.101.peg.3158"/>
<dbReference type="GO" id="GO:0032259">
    <property type="term" value="P:methylation"/>
    <property type="evidence" value="ECO:0007669"/>
    <property type="project" value="UniProtKB-KW"/>
</dbReference>
<evidence type="ECO:0000313" key="5">
    <source>
        <dbReference type="EMBL" id="KJH79878.1"/>
    </source>
</evidence>
<dbReference type="EMBL" id="JYHV01000037">
    <property type="protein sequence ID" value="KJH79878.1"/>
    <property type="molecule type" value="Genomic_DNA"/>
</dbReference>
<evidence type="ECO:0000256" key="2">
    <source>
        <dbReference type="ARBA" id="ARBA00022679"/>
    </source>
</evidence>
<evidence type="ECO:0000313" key="6">
    <source>
        <dbReference type="Proteomes" id="UP000032487"/>
    </source>
</evidence>
<dbReference type="PANTHER" id="PTHR43464">
    <property type="entry name" value="METHYLTRANSFERASE"/>
    <property type="match status" value="1"/>
</dbReference>
<protein>
    <submittedName>
        <fullName evidence="5">Methyltransferase type 12</fullName>
    </submittedName>
</protein>